<dbReference type="Proteomes" id="UP000306630">
    <property type="component" value="Unassembled WGS sequence"/>
</dbReference>
<sequence length="360" mass="40429">MATLYKILILCVGFALSSNLWAQSHLDPVTDSREFAELYSQSLLTQERKCGIVVLPSFSNRYGISLSTNCDSLTLIEKRPHGIAYPDSVNIKEIPVVKVAIDSVFGKSLAEIIDVATEKAMPTFSAGLDGVMYYFIASNDSIGATWSPSAESSNCDVLVNMVDGLKESIQTEELQNFIDDWWCSIDKLRLSFQNAPALPPFYFNKEFGNIDNNLPTVEYSASSPLTDDFQFNAFMSYPADYIEDTLSEYLTPIYGYCTTDSIFIDFCKTLVKWQEQASVSYVTVVITVNDAEKESYDVRSSGKSVYLNFILPHDKLTIDNLLEQDNNCIFRYMLENMMPNEAVRPAPVHSVRNCKKGGKR</sequence>
<proteinExistence type="predicted"/>
<gene>
    <name evidence="2" type="ORF">E5333_12670</name>
</gene>
<evidence type="ECO:0000256" key="1">
    <source>
        <dbReference type="SAM" id="SignalP"/>
    </source>
</evidence>
<evidence type="ECO:0000313" key="3">
    <source>
        <dbReference type="Proteomes" id="UP000306630"/>
    </source>
</evidence>
<name>A0A4S2FN60_9BACT</name>
<organism evidence="2 3">
    <name type="scientific">Muribaculum intestinale</name>
    <dbReference type="NCBI Taxonomy" id="1796646"/>
    <lineage>
        <taxon>Bacteria</taxon>
        <taxon>Pseudomonadati</taxon>
        <taxon>Bacteroidota</taxon>
        <taxon>Bacteroidia</taxon>
        <taxon>Bacteroidales</taxon>
        <taxon>Muribaculaceae</taxon>
        <taxon>Muribaculum</taxon>
    </lineage>
</organism>
<protein>
    <submittedName>
        <fullName evidence="2">Uncharacterized protein</fullName>
    </submittedName>
</protein>
<dbReference type="RefSeq" id="WP_135993791.1">
    <property type="nucleotide sequence ID" value="NZ_CBFGDC010000010.1"/>
</dbReference>
<feature type="chain" id="PRO_5020187080" evidence="1">
    <location>
        <begin position="23"/>
        <end position="360"/>
    </location>
</feature>
<reference evidence="2 3" key="1">
    <citation type="submission" date="2019-04" db="EMBL/GenBank/DDBJ databases">
        <title>Microbes associate with the intestines of laboratory mice.</title>
        <authorList>
            <person name="Navarre W."/>
            <person name="Wong E."/>
            <person name="Huang K."/>
            <person name="Tropini C."/>
            <person name="Ng K."/>
            <person name="Yu B."/>
        </authorList>
    </citation>
    <scope>NUCLEOTIDE SEQUENCE [LARGE SCALE GENOMIC DNA]</scope>
    <source>
        <strain evidence="2 3">NM06_A21</strain>
    </source>
</reference>
<keyword evidence="1" id="KW-0732">Signal</keyword>
<dbReference type="EMBL" id="SRYD01000060">
    <property type="protein sequence ID" value="TGY70457.1"/>
    <property type="molecule type" value="Genomic_DNA"/>
</dbReference>
<accession>A0A4S2FN60</accession>
<comment type="caution">
    <text evidence="2">The sequence shown here is derived from an EMBL/GenBank/DDBJ whole genome shotgun (WGS) entry which is preliminary data.</text>
</comment>
<evidence type="ECO:0000313" key="2">
    <source>
        <dbReference type="EMBL" id="TGY70457.1"/>
    </source>
</evidence>
<dbReference type="AlphaFoldDB" id="A0A4S2FN60"/>
<feature type="signal peptide" evidence="1">
    <location>
        <begin position="1"/>
        <end position="22"/>
    </location>
</feature>